<evidence type="ECO:0000313" key="2">
    <source>
        <dbReference type="EMBL" id="JAT58443.1"/>
    </source>
</evidence>
<sequence>LHPPLPSCPLPSSLSLSEQNPLPPSSSPSSAPPPASLSPEPAMQGENRRKAHSSGPESTHGQGAAHHVCHGCGWSFPNPHPSAKQRRAHRKHCGKIDGFPLVSPDGDDDDD</sequence>
<feature type="compositionally biased region" description="Basic residues" evidence="1">
    <location>
        <begin position="83"/>
        <end position="93"/>
    </location>
</feature>
<accession>A0A1D1YUU3</accession>
<organism evidence="2">
    <name type="scientific">Anthurium amnicola</name>
    <dbReference type="NCBI Taxonomy" id="1678845"/>
    <lineage>
        <taxon>Eukaryota</taxon>
        <taxon>Viridiplantae</taxon>
        <taxon>Streptophyta</taxon>
        <taxon>Embryophyta</taxon>
        <taxon>Tracheophyta</taxon>
        <taxon>Spermatophyta</taxon>
        <taxon>Magnoliopsida</taxon>
        <taxon>Liliopsida</taxon>
        <taxon>Araceae</taxon>
        <taxon>Pothoideae</taxon>
        <taxon>Potheae</taxon>
        <taxon>Anthurium</taxon>
    </lineage>
</organism>
<feature type="compositionally biased region" description="Pro residues" evidence="1">
    <location>
        <begin position="21"/>
        <end position="36"/>
    </location>
</feature>
<dbReference type="AlphaFoldDB" id="A0A1D1YUU3"/>
<dbReference type="PANTHER" id="PTHR35746:SF1">
    <property type="entry name" value="PENTATRICOPEPTIDE REPEAT (PPR) SUPERFAMILY PROTEIN"/>
    <property type="match status" value="1"/>
</dbReference>
<feature type="non-terminal residue" evidence="2">
    <location>
        <position position="111"/>
    </location>
</feature>
<evidence type="ECO:0000256" key="1">
    <source>
        <dbReference type="SAM" id="MobiDB-lite"/>
    </source>
</evidence>
<gene>
    <name evidence="2" type="ORF">g.84071</name>
</gene>
<dbReference type="PANTHER" id="PTHR35746">
    <property type="entry name" value="PENTATRICOPEPTIDE REPEAT (PPR) SUPERFAMILY PROTEIN"/>
    <property type="match status" value="1"/>
</dbReference>
<feature type="compositionally biased region" description="Low complexity" evidence="1">
    <location>
        <begin position="10"/>
        <end position="20"/>
    </location>
</feature>
<name>A0A1D1YUU3_9ARAE</name>
<feature type="region of interest" description="Disordered" evidence="1">
    <location>
        <begin position="1"/>
        <end position="111"/>
    </location>
</feature>
<protein>
    <submittedName>
        <fullName evidence="2">Uncharacterized protein</fullName>
    </submittedName>
</protein>
<dbReference type="EMBL" id="GDJX01009493">
    <property type="protein sequence ID" value="JAT58443.1"/>
    <property type="molecule type" value="Transcribed_RNA"/>
</dbReference>
<feature type="non-terminal residue" evidence="2">
    <location>
        <position position="1"/>
    </location>
</feature>
<proteinExistence type="predicted"/>
<reference evidence="2" key="1">
    <citation type="submission" date="2015-07" db="EMBL/GenBank/DDBJ databases">
        <title>Transcriptome Assembly of Anthurium amnicola.</title>
        <authorList>
            <person name="Suzuki J."/>
        </authorList>
    </citation>
    <scope>NUCLEOTIDE SEQUENCE</scope>
</reference>